<evidence type="ECO:0000313" key="3">
    <source>
        <dbReference type="EMBL" id="MCC2232188.1"/>
    </source>
</evidence>
<gene>
    <name evidence="3" type="ORF">LKD81_14490</name>
</gene>
<organism evidence="3 4">
    <name type="scientific">Hominifimenecus microfluidus</name>
    <dbReference type="NCBI Taxonomy" id="2885348"/>
    <lineage>
        <taxon>Bacteria</taxon>
        <taxon>Bacillati</taxon>
        <taxon>Bacillota</taxon>
        <taxon>Clostridia</taxon>
        <taxon>Lachnospirales</taxon>
        <taxon>Lachnospiraceae</taxon>
        <taxon>Hominifimenecus</taxon>
    </lineage>
</organism>
<dbReference type="Proteomes" id="UP001198182">
    <property type="component" value="Unassembled WGS sequence"/>
</dbReference>
<evidence type="ECO:0000259" key="2">
    <source>
        <dbReference type="SMART" id="SM00854"/>
    </source>
</evidence>
<dbReference type="EMBL" id="JAJEQR010000054">
    <property type="protein sequence ID" value="MCC2232188.1"/>
    <property type="molecule type" value="Genomic_DNA"/>
</dbReference>
<dbReference type="AlphaFoldDB" id="A0AAE3ED46"/>
<dbReference type="InterPro" id="IPR029052">
    <property type="entry name" value="Metallo-depent_PP-like"/>
</dbReference>
<reference evidence="3" key="1">
    <citation type="submission" date="2021-10" db="EMBL/GenBank/DDBJ databases">
        <title>Anaerobic single-cell dispensing facilitates the cultivation of human gut bacteria.</title>
        <authorList>
            <person name="Afrizal A."/>
        </authorList>
    </citation>
    <scope>NUCLEOTIDE SEQUENCE</scope>
    <source>
        <strain evidence="3">CLA-AA-H215</strain>
    </source>
</reference>
<dbReference type="PANTHER" id="PTHR33393:SF11">
    <property type="entry name" value="POLYGLUTAMINE SYNTHESIS ACCESSORY PROTEIN RV0574C-RELATED"/>
    <property type="match status" value="1"/>
</dbReference>
<dbReference type="PANTHER" id="PTHR33393">
    <property type="entry name" value="POLYGLUTAMINE SYNTHESIS ACCESSORY PROTEIN RV0574C-RELATED"/>
    <property type="match status" value="1"/>
</dbReference>
<comment type="similarity">
    <text evidence="1">Belongs to the CapA family.</text>
</comment>
<evidence type="ECO:0000313" key="4">
    <source>
        <dbReference type="Proteomes" id="UP001198182"/>
    </source>
</evidence>
<dbReference type="Gene3D" id="3.60.21.10">
    <property type="match status" value="1"/>
</dbReference>
<dbReference type="SUPFAM" id="SSF56300">
    <property type="entry name" value="Metallo-dependent phosphatases"/>
    <property type="match status" value="1"/>
</dbReference>
<protein>
    <submittedName>
        <fullName evidence="3">CapA family protein</fullName>
    </submittedName>
</protein>
<evidence type="ECO:0000256" key="1">
    <source>
        <dbReference type="ARBA" id="ARBA00005662"/>
    </source>
</evidence>
<name>A0AAE3ED46_9FIRM</name>
<feature type="domain" description="Capsule synthesis protein CapA" evidence="2">
    <location>
        <begin position="6"/>
        <end position="264"/>
    </location>
</feature>
<comment type="caution">
    <text evidence="3">The sequence shown here is derived from an EMBL/GenBank/DDBJ whole genome shotgun (WGS) entry which is preliminary data.</text>
</comment>
<dbReference type="SMART" id="SM00854">
    <property type="entry name" value="PGA_cap"/>
    <property type="match status" value="1"/>
</dbReference>
<sequence length="373" mass="42107">MNDKIVFYATGDIGMNRDNPDSIFQGVRETLQSGDLVFGQLEPCLASIGTPACQARLPMRGNPAGAGAIRRAGYDVISFATNHCMDWGREAFYQTIGVLKEEGMQVIGVGKNIDEARTPTIIEIGETKIGFLGYNTILPQDYYATKNRPGCAPMRGLTVYEPIEHDQPGTPCRIHTFPHREDLQNLLTDIRKLRSQVDVLVLSIHWGIHFVPAVLADYQRDVAHAAIDAGADIILGHHTHILKPIEVYKGKVIFYSLANFALDPPQAFTEDLERQDQHKEIMKLNADWKNSKKKMPEDSYKTILAKIEIAEKRIQQVGYLPVLLDEDSNPEVLSEDRREFEEIARYIESINDDQDIQTEFIREYNAVQIHTGE</sequence>
<dbReference type="InterPro" id="IPR052169">
    <property type="entry name" value="CW_Biosynth-Accessory"/>
</dbReference>
<proteinExistence type="inferred from homology"/>
<dbReference type="RefSeq" id="WP_308454623.1">
    <property type="nucleotide sequence ID" value="NZ_JAJEQR010000054.1"/>
</dbReference>
<dbReference type="Pfam" id="PF09587">
    <property type="entry name" value="PGA_cap"/>
    <property type="match status" value="1"/>
</dbReference>
<dbReference type="InterPro" id="IPR019079">
    <property type="entry name" value="Capsule_synth_CapA"/>
</dbReference>
<dbReference type="CDD" id="cd07381">
    <property type="entry name" value="MPP_CapA"/>
    <property type="match status" value="1"/>
</dbReference>
<accession>A0AAE3ED46</accession>
<keyword evidence="4" id="KW-1185">Reference proteome</keyword>